<dbReference type="EMBL" id="RQTK01001416">
    <property type="protein sequence ID" value="RUS70410.1"/>
    <property type="molecule type" value="Genomic_DNA"/>
</dbReference>
<evidence type="ECO:0000256" key="1">
    <source>
        <dbReference type="SAM" id="MobiDB-lite"/>
    </source>
</evidence>
<gene>
    <name evidence="2" type="ORF">EGW08_021827</name>
</gene>
<feature type="region of interest" description="Disordered" evidence="1">
    <location>
        <begin position="1"/>
        <end position="26"/>
    </location>
</feature>
<evidence type="ECO:0000313" key="3">
    <source>
        <dbReference type="Proteomes" id="UP000271974"/>
    </source>
</evidence>
<organism evidence="2 3">
    <name type="scientific">Elysia chlorotica</name>
    <name type="common">Eastern emerald elysia</name>
    <name type="synonym">Sea slug</name>
    <dbReference type="NCBI Taxonomy" id="188477"/>
    <lineage>
        <taxon>Eukaryota</taxon>
        <taxon>Metazoa</taxon>
        <taxon>Spiralia</taxon>
        <taxon>Lophotrochozoa</taxon>
        <taxon>Mollusca</taxon>
        <taxon>Gastropoda</taxon>
        <taxon>Heterobranchia</taxon>
        <taxon>Euthyneura</taxon>
        <taxon>Panpulmonata</taxon>
        <taxon>Sacoglossa</taxon>
        <taxon>Placobranchoidea</taxon>
        <taxon>Plakobranchidae</taxon>
        <taxon>Elysia</taxon>
    </lineage>
</organism>
<reference evidence="2 3" key="1">
    <citation type="submission" date="2019-01" db="EMBL/GenBank/DDBJ databases">
        <title>A draft genome assembly of the solar-powered sea slug Elysia chlorotica.</title>
        <authorList>
            <person name="Cai H."/>
            <person name="Li Q."/>
            <person name="Fang X."/>
            <person name="Li J."/>
            <person name="Curtis N.E."/>
            <person name="Altenburger A."/>
            <person name="Shibata T."/>
            <person name="Feng M."/>
            <person name="Maeda T."/>
            <person name="Schwartz J.A."/>
            <person name="Shigenobu S."/>
            <person name="Lundholm N."/>
            <person name="Nishiyama T."/>
            <person name="Yang H."/>
            <person name="Hasebe M."/>
            <person name="Li S."/>
            <person name="Pierce S.K."/>
            <person name="Wang J."/>
        </authorList>
    </citation>
    <scope>NUCLEOTIDE SEQUENCE [LARGE SCALE GENOMIC DNA]</scope>
    <source>
        <strain evidence="2">EC2010</strain>
        <tissue evidence="2">Whole organism of an adult</tissue>
    </source>
</reference>
<keyword evidence="3" id="KW-1185">Reference proteome</keyword>
<proteinExistence type="predicted"/>
<dbReference type="AlphaFoldDB" id="A0A3S0ZLV6"/>
<evidence type="ECO:0000313" key="2">
    <source>
        <dbReference type="EMBL" id="RUS70410.1"/>
    </source>
</evidence>
<sequence>MQNVRYSGSESVTIETDSVNSRNDYTNGNCSQQQNIAGNGFVNKGFRDSNQLASRISTQKRNGNKSPLATVSKGSNFSDKRSLVTPANRSEEESVSNFYGNVGDLAGGAGENVLLAPGKRPVYS</sequence>
<feature type="compositionally biased region" description="Polar residues" evidence="1">
    <location>
        <begin position="56"/>
        <end position="77"/>
    </location>
</feature>
<comment type="caution">
    <text evidence="2">The sequence shown here is derived from an EMBL/GenBank/DDBJ whole genome shotgun (WGS) entry which is preliminary data.</text>
</comment>
<feature type="non-terminal residue" evidence="2">
    <location>
        <position position="124"/>
    </location>
</feature>
<accession>A0A3S0ZLV6</accession>
<feature type="region of interest" description="Disordered" evidence="1">
    <location>
        <begin position="56"/>
        <end position="92"/>
    </location>
</feature>
<dbReference type="Proteomes" id="UP000271974">
    <property type="component" value="Unassembled WGS sequence"/>
</dbReference>
<protein>
    <submittedName>
        <fullName evidence="2">Uncharacterized protein</fullName>
    </submittedName>
</protein>
<name>A0A3S0ZLV6_ELYCH</name>